<dbReference type="EMBL" id="CM043030">
    <property type="protein sequence ID" value="KAI4585154.1"/>
    <property type="molecule type" value="Genomic_DNA"/>
</dbReference>
<protein>
    <submittedName>
        <fullName evidence="1">Uncharacterized protein</fullName>
    </submittedName>
</protein>
<keyword evidence="2" id="KW-1185">Reference proteome</keyword>
<sequence>MKCCVFFMLMSMAGVILAEESNPEKTNEVDFTIPYMVYLQSFPEPCVGTLIHPQWVLTAAHCPSPIKIRLGTYQPNIKNKHEQTQSYSMTVPYPDFNSEYLNDDLMMIKLSEAAKITTQVGTIAIAMEPLSLNESCFIPTWTWSKYKNLALTFDPDYKDAITPPYLIYLKSDYLPCVGVLIHPLWVITAAHCNLMRLQLALGVTKPSNIYEEKYIQVVGYEKMIRHPQFSITSIEHNLMLIKLQTHIRFNDYVKMDAFTRSDLPEKNYKDPDSLQNVNISVISKGECRRAYENIRIRDNMMCVGIVPGRRLPCKEVTAAPAVCNGILQGILTFADGPSPLSDGRTLRVRFLDASNAVFLRWDFDFEAEIITFELQVRTAGWVGLGVTNRYSRAGGDLVVGGVSPDGNVYFSDQHLVDEDTLEEDGSQDAELQGLTEDAVYTTMRFSRPFRSCDPHDQDITSDTVRVLAAYGLDDTPKIDRERTFVKSIFLLQIVHPDDLDAPEDTIIHDLEITDFLIPEDDTTYACTFLPLPIVSKKHHIYKFEPKLVQHNETIVHHILVYACGNASTLPTGISDCYGADPAFSLCSQVIVGWAVGGASYQFPDDVGISIGTPLDPQWIRLEIHYSNFHNLPGLYDSSGIRVYYTAHLRKFDMGILQLGVFTFPIHFIPPSAESFRSYGLCKTEKFEERKVSDSKGGNQEAGAFLTDQVVSSLPQMNRAPVADIQVFGYLLHTHLAGRALQAVQYRNGTQLRVICKDDAYDFNLQETRDLPYRVVIKPGDELLVECRYQTLDRDTLTFGGPSTINEMCLVFLFYYPRNNVSSCQGYPDIIYVAHELGEEVSDSMEGMMAMSNVEWTPESIKKAENACKEAQQTVIIKTIDELVENTTGWIRDINPTPRGPCLESSGGKVESQDKTPAGFRAAPGVLSGSSSATLRKPNDTLQIDGLSVEVEKDDLYFLLEHLGTWVSATPHPSVGP</sequence>
<accession>A0ACB9V5F0</accession>
<dbReference type="Proteomes" id="UP001057279">
    <property type="component" value="Linkage Group LG05"/>
</dbReference>
<name>A0ACB9V5F0_9CETA</name>
<organism evidence="1 2">
    <name type="scientific">Ovis ammon polii x Ovis aries</name>
    <dbReference type="NCBI Taxonomy" id="2918886"/>
    <lineage>
        <taxon>Eukaryota</taxon>
        <taxon>Metazoa</taxon>
        <taxon>Chordata</taxon>
        <taxon>Craniata</taxon>
        <taxon>Vertebrata</taxon>
        <taxon>Euteleostomi</taxon>
        <taxon>Mammalia</taxon>
        <taxon>Eutheria</taxon>
        <taxon>Laurasiatheria</taxon>
        <taxon>Artiodactyla</taxon>
        <taxon>Ruminantia</taxon>
        <taxon>Pecora</taxon>
        <taxon>Bovidae</taxon>
        <taxon>Caprinae</taxon>
        <taxon>Ovis</taxon>
    </lineage>
</organism>
<comment type="caution">
    <text evidence="1">The sequence shown here is derived from an EMBL/GenBank/DDBJ whole genome shotgun (WGS) entry which is preliminary data.</text>
</comment>
<reference evidence="1" key="1">
    <citation type="submission" date="2022-03" db="EMBL/GenBank/DDBJ databases">
        <title>Genomic analyses of argali, domestic sheep and their hybrids provide insights into chromosomal evolution, heterosis and genetic basis of agronomic traits.</title>
        <authorList>
            <person name="Li M."/>
        </authorList>
    </citation>
    <scope>NUCLEOTIDE SEQUENCE</scope>
    <source>
        <strain evidence="1">F1 hybrid</strain>
    </source>
</reference>
<proteinExistence type="predicted"/>
<evidence type="ECO:0000313" key="2">
    <source>
        <dbReference type="Proteomes" id="UP001057279"/>
    </source>
</evidence>
<gene>
    <name evidence="1" type="ORF">MJG53_006688</name>
</gene>
<evidence type="ECO:0000313" key="1">
    <source>
        <dbReference type="EMBL" id="KAI4585154.1"/>
    </source>
</evidence>